<proteinExistence type="predicted"/>
<evidence type="ECO:0000313" key="4">
    <source>
        <dbReference type="Proteomes" id="UP000284403"/>
    </source>
</evidence>
<dbReference type="GeneID" id="40317281"/>
<feature type="signal peptide" evidence="2">
    <location>
        <begin position="1"/>
        <end position="21"/>
    </location>
</feature>
<feature type="chain" id="PRO_5018557565" description="Secreted protein" evidence="2">
    <location>
        <begin position="22"/>
        <end position="127"/>
    </location>
</feature>
<feature type="compositionally biased region" description="Polar residues" evidence="1">
    <location>
        <begin position="108"/>
        <end position="118"/>
    </location>
</feature>
<sequence>MLQRCACVLILVFFFFPAASLHRCTSLSLMVPCCHLSNGCRRRHATRTAAVGDRNARLRAIPPSTAAYTRVEDNAVGAAPRLFARASWMHPPPMSADEPRMHAGGTAVHTTPQLTQAPSPAPPRPTH</sequence>
<protein>
    <recommendedName>
        <fullName evidence="5">Secreted protein</fullName>
    </recommendedName>
</protein>
<keyword evidence="4" id="KW-1185">Reference proteome</keyword>
<dbReference type="RefSeq" id="XP_029229266.1">
    <property type="nucleotide sequence ID" value="XM_029370588.1"/>
</dbReference>
<accession>A0A3R7LC83</accession>
<comment type="caution">
    <text evidence="3">The sequence shown here is derived from an EMBL/GenBank/DDBJ whole genome shotgun (WGS) entry which is preliminary data.</text>
</comment>
<dbReference type="Proteomes" id="UP000284403">
    <property type="component" value="Unassembled WGS sequence"/>
</dbReference>
<evidence type="ECO:0000313" key="3">
    <source>
        <dbReference type="EMBL" id="RNF20653.1"/>
    </source>
</evidence>
<name>A0A3R7LC83_9TRYP</name>
<feature type="region of interest" description="Disordered" evidence="1">
    <location>
        <begin position="89"/>
        <end position="127"/>
    </location>
</feature>
<evidence type="ECO:0008006" key="5">
    <source>
        <dbReference type="Google" id="ProtNLM"/>
    </source>
</evidence>
<keyword evidence="2" id="KW-0732">Signal</keyword>
<evidence type="ECO:0000256" key="1">
    <source>
        <dbReference type="SAM" id="MobiDB-lite"/>
    </source>
</evidence>
<organism evidence="3 4">
    <name type="scientific">Trypanosoma conorhini</name>
    <dbReference type="NCBI Taxonomy" id="83891"/>
    <lineage>
        <taxon>Eukaryota</taxon>
        <taxon>Discoba</taxon>
        <taxon>Euglenozoa</taxon>
        <taxon>Kinetoplastea</taxon>
        <taxon>Metakinetoplastina</taxon>
        <taxon>Trypanosomatida</taxon>
        <taxon>Trypanosomatidae</taxon>
        <taxon>Trypanosoma</taxon>
    </lineage>
</organism>
<dbReference type="AlphaFoldDB" id="A0A3R7LC83"/>
<dbReference type="EMBL" id="MKKU01000174">
    <property type="protein sequence ID" value="RNF20653.1"/>
    <property type="molecule type" value="Genomic_DNA"/>
</dbReference>
<evidence type="ECO:0000256" key="2">
    <source>
        <dbReference type="SAM" id="SignalP"/>
    </source>
</evidence>
<reference evidence="3 4" key="1">
    <citation type="journal article" date="2018" name="BMC Genomics">
        <title>Genomic comparison of Trypanosoma conorhini and Trypanosoma rangeli to Trypanosoma cruzi strains of high and low virulence.</title>
        <authorList>
            <person name="Bradwell K.R."/>
            <person name="Koparde V.N."/>
            <person name="Matveyev A.V."/>
            <person name="Serrano M.G."/>
            <person name="Alves J.M."/>
            <person name="Parikh H."/>
            <person name="Huang B."/>
            <person name="Lee V."/>
            <person name="Espinosa-Alvarez O."/>
            <person name="Ortiz P.A."/>
            <person name="Costa-Martins A.G."/>
            <person name="Teixeira M.M."/>
            <person name="Buck G.A."/>
        </authorList>
    </citation>
    <scope>NUCLEOTIDE SEQUENCE [LARGE SCALE GENOMIC DNA]</scope>
    <source>
        <strain evidence="3 4">025E</strain>
    </source>
</reference>
<gene>
    <name evidence="3" type="ORF">Tco025E_03670</name>
</gene>